<reference evidence="2" key="1">
    <citation type="journal article" date="2015" name="Nature">
        <title>Complex archaea that bridge the gap between prokaryotes and eukaryotes.</title>
        <authorList>
            <person name="Spang A."/>
            <person name="Saw J.H."/>
            <person name="Jorgensen S.L."/>
            <person name="Zaremba-Niedzwiedzka K."/>
            <person name="Martijn J."/>
            <person name="Lind A.E."/>
            <person name="van Eijk R."/>
            <person name="Schleper C."/>
            <person name="Guy L."/>
            <person name="Ettema T.J."/>
        </authorList>
    </citation>
    <scope>NUCLEOTIDE SEQUENCE</scope>
</reference>
<organism evidence="2">
    <name type="scientific">marine sediment metagenome</name>
    <dbReference type="NCBI Taxonomy" id="412755"/>
    <lineage>
        <taxon>unclassified sequences</taxon>
        <taxon>metagenomes</taxon>
        <taxon>ecological metagenomes</taxon>
    </lineage>
</organism>
<evidence type="ECO:0000313" key="2">
    <source>
        <dbReference type="EMBL" id="KKL91170.1"/>
    </source>
</evidence>
<gene>
    <name evidence="2" type="ORF">LCGC14_1897340</name>
</gene>
<proteinExistence type="predicted"/>
<accession>A0A0F9IBG2</accession>
<comment type="caution">
    <text evidence="2">The sequence shown here is derived from an EMBL/GenBank/DDBJ whole genome shotgun (WGS) entry which is preliminary data.</text>
</comment>
<protein>
    <submittedName>
        <fullName evidence="2">Uncharacterized protein</fullName>
    </submittedName>
</protein>
<dbReference type="EMBL" id="LAZR01019802">
    <property type="protein sequence ID" value="KKL91170.1"/>
    <property type="molecule type" value="Genomic_DNA"/>
</dbReference>
<feature type="non-terminal residue" evidence="2">
    <location>
        <position position="72"/>
    </location>
</feature>
<evidence type="ECO:0000256" key="1">
    <source>
        <dbReference type="SAM" id="MobiDB-lite"/>
    </source>
</evidence>
<feature type="compositionally biased region" description="Basic and acidic residues" evidence="1">
    <location>
        <begin position="50"/>
        <end position="62"/>
    </location>
</feature>
<dbReference type="AlphaFoldDB" id="A0A0F9IBG2"/>
<name>A0A0F9IBG2_9ZZZZ</name>
<sequence>MFNINSEGMIENIKLRGPDKLLEDEVERIIKRLPKISITPKLQPTLETFEPPKIEKSLDKPPMKVPEIETIE</sequence>
<feature type="region of interest" description="Disordered" evidence="1">
    <location>
        <begin position="47"/>
        <end position="72"/>
    </location>
</feature>